<proteinExistence type="predicted"/>
<dbReference type="EMBL" id="SSTD01013473">
    <property type="protein sequence ID" value="TYK06539.1"/>
    <property type="molecule type" value="Genomic_DNA"/>
</dbReference>
<reference evidence="1 2" key="1">
    <citation type="submission" date="2019-08" db="EMBL/GenBank/DDBJ databases">
        <title>Draft genome sequences of two oriental melons (Cucumis melo L. var makuwa).</title>
        <authorList>
            <person name="Kwon S.-Y."/>
        </authorList>
    </citation>
    <scope>NUCLEOTIDE SEQUENCE [LARGE SCALE GENOMIC DNA]</scope>
    <source>
        <strain evidence="2">cv. Chang Bougi</strain>
        <tissue evidence="1">Leaf</tissue>
    </source>
</reference>
<gene>
    <name evidence="1" type="ORF">E5676_scaffold1572G00220</name>
</gene>
<dbReference type="AlphaFoldDB" id="A0A5D3C852"/>
<evidence type="ECO:0000313" key="1">
    <source>
        <dbReference type="EMBL" id="TYK06539.1"/>
    </source>
</evidence>
<protein>
    <submittedName>
        <fullName evidence="1">Uncharacterized protein</fullName>
    </submittedName>
</protein>
<dbReference type="Proteomes" id="UP000321947">
    <property type="component" value="Unassembled WGS sequence"/>
</dbReference>
<comment type="caution">
    <text evidence="1">The sequence shown here is derived from an EMBL/GenBank/DDBJ whole genome shotgun (WGS) entry which is preliminary data.</text>
</comment>
<name>A0A5D3C852_CUCMM</name>
<sequence>MELQQTKAVYQATGTRSLPGKWVKHFGKVIVFELLRSLVRSVVEYEYVLINEDTKVRTLKAKDSFMEEGLSSIFYSAIEGGAVGTGTVPLGFRFHFQEQGAPQPTMTNLNLKRRKQSGILPLISKEKSRNHSRHGRKKANGKGKILCAFGGEEENQTAPTELKRSIYLFRKRLQMRLPSPSSRR</sequence>
<evidence type="ECO:0000313" key="2">
    <source>
        <dbReference type="Proteomes" id="UP000321947"/>
    </source>
</evidence>
<organism evidence="1 2">
    <name type="scientific">Cucumis melo var. makuwa</name>
    <name type="common">Oriental melon</name>
    <dbReference type="NCBI Taxonomy" id="1194695"/>
    <lineage>
        <taxon>Eukaryota</taxon>
        <taxon>Viridiplantae</taxon>
        <taxon>Streptophyta</taxon>
        <taxon>Embryophyta</taxon>
        <taxon>Tracheophyta</taxon>
        <taxon>Spermatophyta</taxon>
        <taxon>Magnoliopsida</taxon>
        <taxon>eudicotyledons</taxon>
        <taxon>Gunneridae</taxon>
        <taxon>Pentapetalae</taxon>
        <taxon>rosids</taxon>
        <taxon>fabids</taxon>
        <taxon>Cucurbitales</taxon>
        <taxon>Cucurbitaceae</taxon>
        <taxon>Benincaseae</taxon>
        <taxon>Cucumis</taxon>
    </lineage>
</organism>
<accession>A0A5D3C852</accession>